<gene>
    <name evidence="1" type="ORF">CBM2634_A160155</name>
</gene>
<proteinExistence type="predicted"/>
<dbReference type="Proteomes" id="UP000256805">
    <property type="component" value="Unassembled WGS sequence"/>
</dbReference>
<name>A0A375IXD4_9BURK</name>
<sequence length="22" mass="2372">MSPAATLIENDNVIIFGLARLI</sequence>
<evidence type="ECO:0000313" key="1">
    <source>
        <dbReference type="EMBL" id="SPR96799.1"/>
    </source>
</evidence>
<protein>
    <submittedName>
        <fullName evidence="1">Uncharacterized protein</fullName>
    </submittedName>
</protein>
<dbReference type="AlphaFoldDB" id="A0A375IXD4"/>
<accession>A0A375IXD4</accession>
<evidence type="ECO:0000313" key="2">
    <source>
        <dbReference type="Proteomes" id="UP000256805"/>
    </source>
</evidence>
<reference evidence="1 2" key="1">
    <citation type="submission" date="2018-01" db="EMBL/GenBank/DDBJ databases">
        <authorList>
            <person name="Gaut B.S."/>
            <person name="Morton B.R."/>
            <person name="Clegg M.T."/>
            <person name="Duvall M.R."/>
        </authorList>
    </citation>
    <scope>NUCLEOTIDE SEQUENCE [LARGE SCALE GENOMIC DNA]</scope>
    <source>
        <strain evidence="1">Cupriavidus taiwanensis cmp 52</strain>
    </source>
</reference>
<organism evidence="1 2">
    <name type="scientific">Cupriavidus taiwanensis</name>
    <dbReference type="NCBI Taxonomy" id="164546"/>
    <lineage>
        <taxon>Bacteria</taxon>
        <taxon>Pseudomonadati</taxon>
        <taxon>Pseudomonadota</taxon>
        <taxon>Betaproteobacteria</taxon>
        <taxon>Burkholderiales</taxon>
        <taxon>Burkholderiaceae</taxon>
        <taxon>Cupriavidus</taxon>
    </lineage>
</organism>
<dbReference type="EMBL" id="OVTA01000008">
    <property type="protein sequence ID" value="SPR96799.1"/>
    <property type="molecule type" value="Genomic_DNA"/>
</dbReference>